<dbReference type="Pfam" id="PF07804">
    <property type="entry name" value="HipA_C"/>
    <property type="match status" value="1"/>
</dbReference>
<dbReference type="NCBIfam" id="TIGR03071">
    <property type="entry name" value="couple_hipA"/>
    <property type="match status" value="1"/>
</dbReference>
<dbReference type="eggNOG" id="COG3550">
    <property type="taxonomic scope" value="Bacteria"/>
</dbReference>
<dbReference type="GO" id="GO:0004674">
    <property type="term" value="F:protein serine/threonine kinase activity"/>
    <property type="evidence" value="ECO:0007669"/>
    <property type="project" value="TreeGrafter"/>
</dbReference>
<evidence type="ECO:0000256" key="2">
    <source>
        <dbReference type="ARBA" id="ARBA00022679"/>
    </source>
</evidence>
<organism evidence="6 7">
    <name type="scientific">Gordonia malaquae NBRC 108250</name>
    <dbReference type="NCBI Taxonomy" id="1223542"/>
    <lineage>
        <taxon>Bacteria</taxon>
        <taxon>Bacillati</taxon>
        <taxon>Actinomycetota</taxon>
        <taxon>Actinomycetes</taxon>
        <taxon>Mycobacteriales</taxon>
        <taxon>Gordoniaceae</taxon>
        <taxon>Gordonia</taxon>
    </lineage>
</organism>
<evidence type="ECO:0000313" key="6">
    <source>
        <dbReference type="EMBL" id="GAC80977.1"/>
    </source>
</evidence>
<dbReference type="InterPro" id="IPR012893">
    <property type="entry name" value="HipA-like_C"/>
</dbReference>
<evidence type="ECO:0000259" key="4">
    <source>
        <dbReference type="Pfam" id="PF07804"/>
    </source>
</evidence>
<reference evidence="6 7" key="1">
    <citation type="submission" date="2013-02" db="EMBL/GenBank/DDBJ databases">
        <title>Whole genome shotgun sequence of Gordonia malaquae NBRC 108250.</title>
        <authorList>
            <person name="Yoshida I."/>
            <person name="Hosoyama A."/>
            <person name="Tsuchikane K."/>
            <person name="Ando Y."/>
            <person name="Baba S."/>
            <person name="Ohji S."/>
            <person name="Hamada M."/>
            <person name="Tamura T."/>
            <person name="Yamazoe A."/>
            <person name="Yamazaki S."/>
            <person name="Fujita N."/>
        </authorList>
    </citation>
    <scope>NUCLEOTIDE SEQUENCE [LARGE SCALE GENOMIC DNA]</scope>
    <source>
        <strain evidence="6 7">NBRC 108250</strain>
    </source>
</reference>
<evidence type="ECO:0000313" key="7">
    <source>
        <dbReference type="Proteomes" id="UP000035009"/>
    </source>
</evidence>
<keyword evidence="2" id="KW-0808">Transferase</keyword>
<feature type="domain" description="HipA-like C-terminal" evidence="4">
    <location>
        <begin position="150"/>
        <end position="215"/>
    </location>
</feature>
<comment type="caution">
    <text evidence="6">The sequence shown here is derived from an EMBL/GenBank/DDBJ whole genome shotgun (WGS) entry which is preliminary data.</text>
</comment>
<dbReference type="InterPro" id="IPR017508">
    <property type="entry name" value="HipA_N1"/>
</dbReference>
<dbReference type="AlphaFoldDB" id="M3UYL5"/>
<gene>
    <name evidence="6" type="ORF">GM1_025_00240</name>
</gene>
<dbReference type="Pfam" id="PF13657">
    <property type="entry name" value="Couple_hipA"/>
    <property type="match status" value="1"/>
</dbReference>
<keyword evidence="3" id="KW-0418">Kinase</keyword>
<evidence type="ECO:0008006" key="8">
    <source>
        <dbReference type="Google" id="ProtNLM"/>
    </source>
</evidence>
<comment type="similarity">
    <text evidence="1">Belongs to the HipA Ser/Thr kinase family.</text>
</comment>
<sequence length="281" mass="29881">MTAAADLRAVDRADVYVGDRLTAALTRDGKGVTTLDYRDPIPTGRTGGIAWSLPGPDSPFEVGGDALPAFFAGLLPEGVRLGVALTATKTSADDHFTLLLSVGSDTVGDVRVVPEGCEPRIRPPMVTDMVTDLREVFREFTSSFESDAVAMAGVQPKVSASMWSTPTVTDRGPAILKLSPPSGFPKLVENEHFFMRMAAACGITAASTTIVEDESGVTGLLVAADARIRPPHHPALLEVARSDGDESLRSREPAEAFGLHRRRRAARCRCAPDAADDRRGV</sequence>
<dbReference type="PANTHER" id="PTHR37419:SF1">
    <property type="entry name" value="SERINE_THREONINE-PROTEIN KINASE TOXIN HIPA"/>
    <property type="match status" value="1"/>
</dbReference>
<keyword evidence="7" id="KW-1185">Reference proteome</keyword>
<protein>
    <recommendedName>
        <fullName evidence="8">HipA N-terminal subdomain 1 domain-containing protein</fullName>
    </recommendedName>
</protein>
<accession>M3UYL5</accession>
<evidence type="ECO:0000256" key="1">
    <source>
        <dbReference type="ARBA" id="ARBA00010164"/>
    </source>
</evidence>
<dbReference type="Proteomes" id="UP000035009">
    <property type="component" value="Unassembled WGS sequence"/>
</dbReference>
<dbReference type="EMBL" id="BAOP01000025">
    <property type="protein sequence ID" value="GAC80977.1"/>
    <property type="molecule type" value="Genomic_DNA"/>
</dbReference>
<dbReference type="InterPro" id="IPR052028">
    <property type="entry name" value="HipA_Ser/Thr_kinase"/>
</dbReference>
<evidence type="ECO:0000256" key="3">
    <source>
        <dbReference type="ARBA" id="ARBA00022777"/>
    </source>
</evidence>
<evidence type="ECO:0000259" key="5">
    <source>
        <dbReference type="Pfam" id="PF13657"/>
    </source>
</evidence>
<dbReference type="PANTHER" id="PTHR37419">
    <property type="entry name" value="SERINE/THREONINE-PROTEIN KINASE TOXIN HIPA"/>
    <property type="match status" value="1"/>
</dbReference>
<name>M3UYL5_GORML</name>
<feature type="domain" description="HipA N-terminal subdomain 1" evidence="5">
    <location>
        <begin position="13"/>
        <end position="112"/>
    </location>
</feature>
<proteinExistence type="inferred from homology"/>
<dbReference type="GO" id="GO:0005829">
    <property type="term" value="C:cytosol"/>
    <property type="evidence" value="ECO:0007669"/>
    <property type="project" value="TreeGrafter"/>
</dbReference>